<dbReference type="GO" id="GO:0003677">
    <property type="term" value="F:DNA binding"/>
    <property type="evidence" value="ECO:0007669"/>
    <property type="project" value="InterPro"/>
</dbReference>
<organism evidence="2 3">
    <name type="scientific">Spongiactinospora gelatinilytica</name>
    <dbReference type="NCBI Taxonomy" id="2666298"/>
    <lineage>
        <taxon>Bacteria</taxon>
        <taxon>Bacillati</taxon>
        <taxon>Actinomycetota</taxon>
        <taxon>Actinomycetes</taxon>
        <taxon>Streptosporangiales</taxon>
        <taxon>Streptosporangiaceae</taxon>
        <taxon>Spongiactinospora</taxon>
    </lineage>
</organism>
<comment type="caution">
    <text evidence="2">The sequence shown here is derived from an EMBL/GenBank/DDBJ whole genome shotgun (WGS) entry which is preliminary data.</text>
</comment>
<dbReference type="Pfam" id="PF13560">
    <property type="entry name" value="HTH_31"/>
    <property type="match status" value="1"/>
</dbReference>
<dbReference type="InterPro" id="IPR001387">
    <property type="entry name" value="Cro/C1-type_HTH"/>
</dbReference>
<dbReference type="AlphaFoldDB" id="A0A2W2GMW3"/>
<accession>A0A2W2GMW3</accession>
<dbReference type="InterPro" id="IPR010982">
    <property type="entry name" value="Lambda_DNA-bd_dom_sf"/>
</dbReference>
<dbReference type="Gene3D" id="1.25.40.10">
    <property type="entry name" value="Tetratricopeptide repeat domain"/>
    <property type="match status" value="1"/>
</dbReference>
<dbReference type="PROSITE" id="PS50943">
    <property type="entry name" value="HTH_CROC1"/>
    <property type="match status" value="1"/>
</dbReference>
<proteinExistence type="predicted"/>
<dbReference type="EMBL" id="POUA01000174">
    <property type="protein sequence ID" value="PZG41395.1"/>
    <property type="molecule type" value="Genomic_DNA"/>
</dbReference>
<keyword evidence="3" id="KW-1185">Reference proteome</keyword>
<dbReference type="Proteomes" id="UP000248544">
    <property type="component" value="Unassembled WGS sequence"/>
</dbReference>
<dbReference type="CDD" id="cd00093">
    <property type="entry name" value="HTH_XRE"/>
    <property type="match status" value="1"/>
</dbReference>
<reference evidence="2 3" key="1">
    <citation type="submission" date="2018-01" db="EMBL/GenBank/DDBJ databases">
        <title>Draft genome sequence of Sphaerisporangium sp. 7K107.</title>
        <authorList>
            <person name="Sahin N."/>
            <person name="Saygin H."/>
            <person name="Ay H."/>
        </authorList>
    </citation>
    <scope>NUCLEOTIDE SEQUENCE [LARGE SCALE GENOMIC DNA]</scope>
    <source>
        <strain evidence="2 3">7K107</strain>
    </source>
</reference>
<evidence type="ECO:0000313" key="3">
    <source>
        <dbReference type="Proteomes" id="UP000248544"/>
    </source>
</evidence>
<evidence type="ECO:0000259" key="1">
    <source>
        <dbReference type="PROSITE" id="PS50943"/>
    </source>
</evidence>
<evidence type="ECO:0000313" key="2">
    <source>
        <dbReference type="EMBL" id="PZG41395.1"/>
    </source>
</evidence>
<sequence>MVDDLAGKGIGARIQIIRERKGMTRETVAGLVGRSGQWLKDIEKGRRGEPRLSVLLKLAEILAVTNLAQLLGDEVDVPVAAWRRIPHPAVPAIREAVHAQPLTLEPAQVDAGALQSRVSDAWQLWHRSSTQRTDVGRLLPSLITDARAAVRATEGTERRVANAALAHVYGLCEQLLAWTSEPELLWLTADRGIAAAQDADTPESLAGAAWVLGNVRRAVADFDGARELLDDAIRLLAPYLEDGSDDLRGMWGSLHLHQAVTCARAGHEGDAWRYWDEADRTAERLGVAYMHPWTVFGKANVQIHAVSVGADLAKSSEARRRAELVDPAGVQSLDRRSRLLIETARAYQLQRDWAGALHFLRRAHEASSEAVMYQPIARGIAVEILDRGGPLVAREARAFAALLKIPA</sequence>
<feature type="domain" description="HTH cro/C1-type" evidence="1">
    <location>
        <begin position="14"/>
        <end position="70"/>
    </location>
</feature>
<dbReference type="RefSeq" id="WP_111169221.1">
    <property type="nucleotide sequence ID" value="NZ_POUA01000174.1"/>
</dbReference>
<dbReference type="SMART" id="SM00530">
    <property type="entry name" value="HTH_XRE"/>
    <property type="match status" value="1"/>
</dbReference>
<gene>
    <name evidence="2" type="ORF">C1I98_21415</name>
</gene>
<protein>
    <submittedName>
        <fullName evidence="2">XRE family transcriptional regulator</fullName>
    </submittedName>
</protein>
<dbReference type="SUPFAM" id="SSF48452">
    <property type="entry name" value="TPR-like"/>
    <property type="match status" value="1"/>
</dbReference>
<name>A0A2W2GMW3_9ACTN</name>
<dbReference type="Gene3D" id="1.10.260.40">
    <property type="entry name" value="lambda repressor-like DNA-binding domains"/>
    <property type="match status" value="1"/>
</dbReference>
<dbReference type="InterPro" id="IPR011990">
    <property type="entry name" value="TPR-like_helical_dom_sf"/>
</dbReference>
<dbReference type="SUPFAM" id="SSF47413">
    <property type="entry name" value="lambda repressor-like DNA-binding domains"/>
    <property type="match status" value="1"/>
</dbReference>